<feature type="chain" id="PRO_5033670855" evidence="7">
    <location>
        <begin position="23"/>
        <end position="919"/>
    </location>
</feature>
<keyword evidence="3 7" id="KW-0732">Signal</keyword>
<dbReference type="EMBL" id="HBUF01273038">
    <property type="protein sequence ID" value="CAG6685714.1"/>
    <property type="molecule type" value="Transcribed_RNA"/>
</dbReference>
<dbReference type="Pfam" id="PF19444">
    <property type="entry name" value="MTP_lip_bd"/>
    <property type="match status" value="1"/>
</dbReference>
<comment type="subcellular location">
    <subcellularLocation>
        <location evidence="1">Endoplasmic reticulum</location>
    </subcellularLocation>
</comment>
<reference evidence="9" key="1">
    <citation type="submission" date="2021-05" db="EMBL/GenBank/DDBJ databases">
        <authorList>
            <person name="Alioto T."/>
            <person name="Alioto T."/>
            <person name="Gomez Garrido J."/>
        </authorList>
    </citation>
    <scope>NUCLEOTIDE SEQUENCE</scope>
</reference>
<dbReference type="InterPro" id="IPR015819">
    <property type="entry name" value="Lipid_transp_b-sht_shell"/>
</dbReference>
<evidence type="ECO:0000259" key="8">
    <source>
        <dbReference type="PROSITE" id="PS51211"/>
    </source>
</evidence>
<protein>
    <submittedName>
        <fullName evidence="9">Microsomal triglyceride transfer protein large subunit</fullName>
    </submittedName>
</protein>
<dbReference type="SUPFAM" id="SSF56968">
    <property type="entry name" value="Lipovitellin-phosvitin complex, beta-sheet shell regions"/>
    <property type="match status" value="1"/>
</dbReference>
<dbReference type="GO" id="GO:0005548">
    <property type="term" value="F:phospholipid transporter activity"/>
    <property type="evidence" value="ECO:0007669"/>
    <property type="project" value="InterPro"/>
</dbReference>
<feature type="region of interest" description="Disordered" evidence="6">
    <location>
        <begin position="699"/>
        <end position="718"/>
    </location>
</feature>
<evidence type="ECO:0000313" key="9">
    <source>
        <dbReference type="EMBL" id="CAG6639295.1"/>
    </source>
</evidence>
<evidence type="ECO:0000256" key="3">
    <source>
        <dbReference type="ARBA" id="ARBA00022729"/>
    </source>
</evidence>
<feature type="domain" description="Vitellogenin" evidence="8">
    <location>
        <begin position="38"/>
        <end position="687"/>
    </location>
</feature>
<dbReference type="PANTHER" id="PTHR13024:SF0">
    <property type="entry name" value="MICROSOMAL TRIACYLGLYCEROL TRANSFER PROTEIN"/>
    <property type="match status" value="1"/>
</dbReference>
<comment type="caution">
    <text evidence="5">Lacks conserved residue(s) required for the propagation of feature annotation.</text>
</comment>
<dbReference type="GO" id="GO:0016323">
    <property type="term" value="C:basolateral plasma membrane"/>
    <property type="evidence" value="ECO:0007669"/>
    <property type="project" value="TreeGrafter"/>
</dbReference>
<feature type="signal peptide" evidence="7">
    <location>
        <begin position="1"/>
        <end position="22"/>
    </location>
</feature>
<name>A0A8D8QVR0_9HEMI</name>
<evidence type="ECO:0000256" key="5">
    <source>
        <dbReference type="PROSITE-ProRule" id="PRU00557"/>
    </source>
</evidence>
<evidence type="ECO:0000256" key="4">
    <source>
        <dbReference type="ARBA" id="ARBA00022824"/>
    </source>
</evidence>
<dbReference type="InterPro" id="IPR001747">
    <property type="entry name" value="Vitellogenin_N"/>
</dbReference>
<organism evidence="9">
    <name type="scientific">Cacopsylla melanoneura</name>
    <dbReference type="NCBI Taxonomy" id="428564"/>
    <lineage>
        <taxon>Eukaryota</taxon>
        <taxon>Metazoa</taxon>
        <taxon>Ecdysozoa</taxon>
        <taxon>Arthropoda</taxon>
        <taxon>Hexapoda</taxon>
        <taxon>Insecta</taxon>
        <taxon>Pterygota</taxon>
        <taxon>Neoptera</taxon>
        <taxon>Paraneoptera</taxon>
        <taxon>Hemiptera</taxon>
        <taxon>Sternorrhyncha</taxon>
        <taxon>Psylloidea</taxon>
        <taxon>Psyllidae</taxon>
        <taxon>Psyllinae</taxon>
        <taxon>Cacopsylla</taxon>
    </lineage>
</organism>
<dbReference type="InterPro" id="IPR045811">
    <property type="entry name" value="MTP_lip-bd"/>
</dbReference>
<dbReference type="SMART" id="SM00638">
    <property type="entry name" value="LPD_N"/>
    <property type="match status" value="1"/>
</dbReference>
<dbReference type="PANTHER" id="PTHR13024">
    <property type="entry name" value="MICROSOMAL TRIGLYCERIDE TRANSFER PROTEIN, LARGE SUBUNIT"/>
    <property type="match status" value="1"/>
</dbReference>
<dbReference type="GO" id="GO:0008289">
    <property type="term" value="F:lipid binding"/>
    <property type="evidence" value="ECO:0007669"/>
    <property type="project" value="InterPro"/>
</dbReference>
<dbReference type="Gene3D" id="2.30.230.10">
    <property type="entry name" value="Lipovitellin, beta-sheet shell regions, chain A"/>
    <property type="match status" value="1"/>
</dbReference>
<dbReference type="GO" id="GO:0005783">
    <property type="term" value="C:endoplasmic reticulum"/>
    <property type="evidence" value="ECO:0007669"/>
    <property type="project" value="UniProtKB-SubCell"/>
</dbReference>
<dbReference type="Pfam" id="PF01347">
    <property type="entry name" value="Vitellogenin_N"/>
    <property type="match status" value="1"/>
</dbReference>
<evidence type="ECO:0000256" key="6">
    <source>
        <dbReference type="SAM" id="MobiDB-lite"/>
    </source>
</evidence>
<dbReference type="InterPro" id="IPR039988">
    <property type="entry name" value="MTTP"/>
</dbReference>
<keyword evidence="2" id="KW-0813">Transport</keyword>
<dbReference type="Gene3D" id="1.25.10.20">
    <property type="entry name" value="Vitellinogen, superhelical"/>
    <property type="match status" value="1"/>
</dbReference>
<dbReference type="GO" id="GO:0005794">
    <property type="term" value="C:Golgi apparatus"/>
    <property type="evidence" value="ECO:0007669"/>
    <property type="project" value="TreeGrafter"/>
</dbReference>
<evidence type="ECO:0000256" key="7">
    <source>
        <dbReference type="SAM" id="SignalP"/>
    </source>
</evidence>
<evidence type="ECO:0000256" key="2">
    <source>
        <dbReference type="ARBA" id="ARBA00022448"/>
    </source>
</evidence>
<dbReference type="PROSITE" id="PS51211">
    <property type="entry name" value="VITELLOGENIN"/>
    <property type="match status" value="1"/>
</dbReference>
<dbReference type="GO" id="GO:0042157">
    <property type="term" value="P:lipoprotein metabolic process"/>
    <property type="evidence" value="ECO:0007669"/>
    <property type="project" value="TreeGrafter"/>
</dbReference>
<dbReference type="EMBL" id="HBUF01106515">
    <property type="protein sequence ID" value="CAG6639295.1"/>
    <property type="molecule type" value="Transcribed_RNA"/>
</dbReference>
<dbReference type="SUPFAM" id="SSF48431">
    <property type="entry name" value="Lipovitellin-phosvitin complex, superhelical domain"/>
    <property type="match status" value="1"/>
</dbReference>
<keyword evidence="4" id="KW-0256">Endoplasmic reticulum</keyword>
<evidence type="ECO:0000256" key="1">
    <source>
        <dbReference type="ARBA" id="ARBA00004240"/>
    </source>
</evidence>
<accession>A0A8D8QVR0</accession>
<sequence>MSFTVKVISSFLLVLLFCGSYCQMIPVAALAASTAALFPPGSSQVFNLETTVLLNEPSSPTQGGFVGYQVKGDVLVNVKWVHPSRDNEKLLQIQIRSPKLYIQSRDGSIAESFTQHKSKLDKFPDQPFLAHWSDGIIKHIYLNDNEDIFTRNLKKGVASTFQVLLEGGERSETDASGTCKVSYKAIDSANVFKRKRSCVTSPDEFPFRQHFEKVWRPIVNSKRECVYTLSKEKTSFTTIASEEQHEMRTANKQETGAMIMSRQHLTSVDFSASVDTVTANTVEEAVNRLSLDLGIKVKRTSLRTERDTTLCKEESCPSIVKTVKEHKALLREEYLGSTRSAAAFLKVLTVARSAPKEDLVKVLKNTKNKKIMNQLYDIMGAAQTDASHEAVNSVLTLTSEEDFDFWERYLWSLSFGAYPSLKTIQSIESLNEKRIDNPKLKETLLLTLTAMVRRYDNYQGDQKHEVLLLVLKNLERALKDCPEKEEDSSCALMYLRAFKNLNHEATLPTLLKYAVEGSKKSSVAAMKAIRALPPSAWSPLVQKTAANIYYQLDRRYDSSARTLALDILLESKPLDEERIKHLLVSLKNRDPVYEVKQYLLQRLNQLSESYPDLRESVTYLLKSLGLNHYGVLAQRGLSTALSRSFMTHPDTNGTLLSIQEISGGILKRGTVDVMVESSNETQPLFSLGLFAGGLSSYMSSGDDKTEGDTSSENNESEEVATAGMELTVLGVQIRPFVFFTGQGQLMGHVWSGTASEKTPAFQILTLIHDHSQFIPLEGGFIAELSLHGGLSFELGGLITMSLWNRNAQSLVEKRAGISILGGIRVDTNFVRSFVTYNISSEVELSLSSDINFYNKIAMCMQLKQPDSVIRHNIHKVERIPGSKHRLRKSKYSAVTVPGKTYALNRKNNEMCSTIFADES</sequence>
<dbReference type="InterPro" id="IPR015816">
    <property type="entry name" value="Vitellinogen_b-sht_N"/>
</dbReference>
<proteinExistence type="predicted"/>
<dbReference type="EMBL" id="HBUF01573562">
    <property type="protein sequence ID" value="CAG6767482.1"/>
    <property type="molecule type" value="Transcribed_RNA"/>
</dbReference>
<dbReference type="AlphaFoldDB" id="A0A8D8QVR0"/>
<dbReference type="InterPro" id="IPR011030">
    <property type="entry name" value="Lipovitellin_superhlx_dom"/>
</dbReference>